<dbReference type="EMBL" id="HBJA01152491">
    <property type="protein sequence ID" value="CAE0843069.1"/>
    <property type="molecule type" value="Transcribed_RNA"/>
</dbReference>
<feature type="compositionally biased region" description="Basic and acidic residues" evidence="1">
    <location>
        <begin position="7"/>
        <end position="17"/>
    </location>
</feature>
<gene>
    <name evidence="2" type="ORF">EGYM00163_LOCUS52176</name>
</gene>
<sequence>MIVVGRVQEEGEEKEHFEDEPEEEGQEGVGEDEGPAAHCTAPCGAHHSHRINWVRARLDQIRRYAHHCTSTNGSNPAPQPPRHPHHCLYLSVRAGMPRETSATPRRGTRTFQTPRVGGLQRQCFHAPIMALLCPLKHRFGCWMHCSWCRWRSAPPPKHQKWH</sequence>
<name>A0A7S4GPK7_9EUGL</name>
<evidence type="ECO:0000256" key="1">
    <source>
        <dbReference type="SAM" id="MobiDB-lite"/>
    </source>
</evidence>
<accession>A0A7S4GPK7</accession>
<organism evidence="2">
    <name type="scientific">Eutreptiella gymnastica</name>
    <dbReference type="NCBI Taxonomy" id="73025"/>
    <lineage>
        <taxon>Eukaryota</taxon>
        <taxon>Discoba</taxon>
        <taxon>Euglenozoa</taxon>
        <taxon>Euglenida</taxon>
        <taxon>Spirocuta</taxon>
        <taxon>Euglenophyceae</taxon>
        <taxon>Eutreptiales</taxon>
        <taxon>Eutreptiaceae</taxon>
        <taxon>Eutreptiella</taxon>
    </lineage>
</organism>
<reference evidence="2" key="1">
    <citation type="submission" date="2021-01" db="EMBL/GenBank/DDBJ databases">
        <authorList>
            <person name="Corre E."/>
            <person name="Pelletier E."/>
            <person name="Niang G."/>
            <person name="Scheremetjew M."/>
            <person name="Finn R."/>
            <person name="Kale V."/>
            <person name="Holt S."/>
            <person name="Cochrane G."/>
            <person name="Meng A."/>
            <person name="Brown T."/>
            <person name="Cohen L."/>
        </authorList>
    </citation>
    <scope>NUCLEOTIDE SEQUENCE</scope>
    <source>
        <strain evidence="2">CCMP1594</strain>
    </source>
</reference>
<evidence type="ECO:0000313" key="2">
    <source>
        <dbReference type="EMBL" id="CAE0843069.1"/>
    </source>
</evidence>
<protein>
    <submittedName>
        <fullName evidence="2">Uncharacterized protein</fullName>
    </submittedName>
</protein>
<dbReference type="AlphaFoldDB" id="A0A7S4GPK7"/>
<feature type="compositionally biased region" description="Acidic residues" evidence="1">
    <location>
        <begin position="18"/>
        <end position="34"/>
    </location>
</feature>
<proteinExistence type="predicted"/>
<feature type="region of interest" description="Disordered" evidence="1">
    <location>
        <begin position="1"/>
        <end position="37"/>
    </location>
</feature>